<organism evidence="3">
    <name type="scientific">Absidia glauca</name>
    <name type="common">Pin mould</name>
    <dbReference type="NCBI Taxonomy" id="4829"/>
    <lineage>
        <taxon>Eukaryota</taxon>
        <taxon>Fungi</taxon>
        <taxon>Fungi incertae sedis</taxon>
        <taxon>Mucoromycota</taxon>
        <taxon>Mucoromycotina</taxon>
        <taxon>Mucoromycetes</taxon>
        <taxon>Mucorales</taxon>
        <taxon>Cunninghamellaceae</taxon>
        <taxon>Absidia</taxon>
    </lineage>
</organism>
<keyword evidence="4" id="KW-1185">Reference proteome</keyword>
<feature type="region of interest" description="Disordered" evidence="1">
    <location>
        <begin position="1"/>
        <end position="20"/>
    </location>
</feature>
<dbReference type="Proteomes" id="UP000078561">
    <property type="component" value="Unassembled WGS sequence"/>
</dbReference>
<proteinExistence type="predicted"/>
<feature type="compositionally biased region" description="Low complexity" evidence="1">
    <location>
        <begin position="267"/>
        <end position="284"/>
    </location>
</feature>
<feature type="compositionally biased region" description="Low complexity" evidence="1">
    <location>
        <begin position="309"/>
        <end position="348"/>
    </location>
</feature>
<dbReference type="InParanoid" id="A0A168NDW2"/>
<sequence length="410" mass="44956">MSHHSAPYQDNSGNAPSANVSPMVLEFSSAVTLDSSISDNSQQRHYHEHSQHSESQYRQAPTHVRLPSFSSLISGTHDPLIPDCRHLGHAIPPPPSQAECSTLPTGPTQLPSFIAPTPSSYPHRWSTPTDRSLHHAFTPPPASTRPTSQTLHRIASSTLPLNQAYSASPTADHAYLHHNQSRLQHKHASTTNLRMTNAIDASDLTTTTTAAAVTGSPTQPTNKSRRTRKSKFLNQVGTCVLSKSARWPMKKNRDSNSNIEGSGGSSSTGSSSSSSCNSMTSQSYNHHHHHHHHPQYHRRHSQQQDCTTRRLSTTTITSSSGLMPPLSSTPSIPSLAASSSSSSSSTSIAKPRWQEAERLDLLKAIVKEKHLDDMTSFSWDRISLVVGRAKKACKDQWRREILPALLEKLK</sequence>
<feature type="region of interest" description="Disordered" evidence="1">
    <location>
        <begin position="125"/>
        <end position="149"/>
    </location>
</feature>
<accession>A0A168NDW2</accession>
<feature type="region of interest" description="Disordered" evidence="1">
    <location>
        <begin position="210"/>
        <end position="351"/>
    </location>
</feature>
<evidence type="ECO:0000256" key="1">
    <source>
        <dbReference type="SAM" id="MobiDB-lite"/>
    </source>
</evidence>
<dbReference type="InterPro" id="IPR001005">
    <property type="entry name" value="SANT/Myb"/>
</dbReference>
<dbReference type="PROSITE" id="PS50090">
    <property type="entry name" value="MYB_LIKE"/>
    <property type="match status" value="1"/>
</dbReference>
<feature type="region of interest" description="Disordered" evidence="1">
    <location>
        <begin position="35"/>
        <end position="61"/>
    </location>
</feature>
<gene>
    <name evidence="3" type="primary">ABSGL_06030.1 scaffold 7611</name>
</gene>
<dbReference type="OrthoDB" id="2384577at2759"/>
<name>A0A168NDW2_ABSGL</name>
<evidence type="ECO:0000313" key="4">
    <source>
        <dbReference type="Proteomes" id="UP000078561"/>
    </source>
</evidence>
<feature type="compositionally biased region" description="Polar residues" evidence="1">
    <location>
        <begin position="8"/>
        <end position="20"/>
    </location>
</feature>
<dbReference type="EMBL" id="LT553181">
    <property type="protein sequence ID" value="SAM00349.1"/>
    <property type="molecule type" value="Genomic_DNA"/>
</dbReference>
<protein>
    <recommendedName>
        <fullName evidence="2">Myb-like domain-containing protein</fullName>
    </recommendedName>
</protein>
<evidence type="ECO:0000259" key="2">
    <source>
        <dbReference type="PROSITE" id="PS50090"/>
    </source>
</evidence>
<reference evidence="3" key="1">
    <citation type="submission" date="2016-04" db="EMBL/GenBank/DDBJ databases">
        <authorList>
            <person name="Evans L.H."/>
            <person name="Alamgir A."/>
            <person name="Owens N."/>
            <person name="Weber N.D."/>
            <person name="Virtaneva K."/>
            <person name="Barbian K."/>
            <person name="Babar A."/>
            <person name="Rosenke K."/>
        </authorList>
    </citation>
    <scope>NUCLEOTIDE SEQUENCE [LARGE SCALE GENOMIC DNA]</scope>
    <source>
        <strain evidence="3">CBS 101.48</strain>
    </source>
</reference>
<evidence type="ECO:0000313" key="3">
    <source>
        <dbReference type="EMBL" id="SAM00349.1"/>
    </source>
</evidence>
<dbReference type="AlphaFoldDB" id="A0A168NDW2"/>
<feature type="compositionally biased region" description="Basic residues" evidence="1">
    <location>
        <begin position="285"/>
        <end position="301"/>
    </location>
</feature>
<feature type="domain" description="Myb-like" evidence="2">
    <location>
        <begin position="345"/>
        <end position="401"/>
    </location>
</feature>